<protein>
    <submittedName>
        <fullName evidence="3">Uncharacterized protein</fullName>
    </submittedName>
</protein>
<feature type="coiled-coil region" evidence="1">
    <location>
        <begin position="1"/>
        <end position="32"/>
    </location>
</feature>
<keyword evidence="1" id="KW-0175">Coiled coil</keyword>
<accession>A0A8S5LQX4</accession>
<evidence type="ECO:0000256" key="1">
    <source>
        <dbReference type="SAM" id="Coils"/>
    </source>
</evidence>
<reference evidence="3" key="1">
    <citation type="journal article" date="2021" name="Proc. Natl. Acad. Sci. U.S.A.">
        <title>A Catalog of Tens of Thousands of Viruses from Human Metagenomes Reveals Hidden Associations with Chronic Diseases.</title>
        <authorList>
            <person name="Tisza M.J."/>
            <person name="Buck C.B."/>
        </authorList>
    </citation>
    <scope>NUCLEOTIDE SEQUENCE</scope>
    <source>
        <strain evidence="3">CtC8s18</strain>
    </source>
</reference>
<evidence type="ECO:0000313" key="3">
    <source>
        <dbReference type="EMBL" id="DAD72338.1"/>
    </source>
</evidence>
<name>A0A8S5LQX4_9CAUD</name>
<keyword evidence="2" id="KW-1133">Transmembrane helix</keyword>
<proteinExistence type="predicted"/>
<keyword evidence="2" id="KW-0812">Transmembrane</keyword>
<dbReference type="EMBL" id="BK015897">
    <property type="protein sequence ID" value="DAD72338.1"/>
    <property type="molecule type" value="Genomic_DNA"/>
</dbReference>
<evidence type="ECO:0000256" key="2">
    <source>
        <dbReference type="SAM" id="Phobius"/>
    </source>
</evidence>
<organism evidence="3">
    <name type="scientific">Podoviridae sp. ctC8s18</name>
    <dbReference type="NCBI Taxonomy" id="2827617"/>
    <lineage>
        <taxon>Viruses</taxon>
        <taxon>Duplodnaviria</taxon>
        <taxon>Heunggongvirae</taxon>
        <taxon>Uroviricota</taxon>
        <taxon>Caudoviricetes</taxon>
    </lineage>
</organism>
<sequence>MNNYDEEKYRLIKELREELENYRKARNVLYTIGKVLTVIAVIAVIFVILGGDLLF</sequence>
<feature type="transmembrane region" description="Helical" evidence="2">
    <location>
        <begin position="28"/>
        <end position="49"/>
    </location>
</feature>
<keyword evidence="2" id="KW-0472">Membrane</keyword>